<keyword evidence="1" id="KW-1133">Transmembrane helix</keyword>
<organism evidence="2 3">
    <name type="scientific">Armillaria gallica</name>
    <name type="common">Bulbous honey fungus</name>
    <name type="synonym">Armillaria bulbosa</name>
    <dbReference type="NCBI Taxonomy" id="47427"/>
    <lineage>
        <taxon>Eukaryota</taxon>
        <taxon>Fungi</taxon>
        <taxon>Dikarya</taxon>
        <taxon>Basidiomycota</taxon>
        <taxon>Agaricomycotina</taxon>
        <taxon>Agaricomycetes</taxon>
        <taxon>Agaricomycetidae</taxon>
        <taxon>Agaricales</taxon>
        <taxon>Marasmiineae</taxon>
        <taxon>Physalacriaceae</taxon>
        <taxon>Armillaria</taxon>
    </lineage>
</organism>
<keyword evidence="3" id="KW-1185">Reference proteome</keyword>
<keyword evidence="1" id="KW-0472">Membrane</keyword>
<reference evidence="3" key="1">
    <citation type="journal article" date="2017" name="Nat. Ecol. Evol.">
        <title>Genome expansion and lineage-specific genetic innovations in the forest pathogenic fungi Armillaria.</title>
        <authorList>
            <person name="Sipos G."/>
            <person name="Prasanna A.N."/>
            <person name="Walter M.C."/>
            <person name="O'Connor E."/>
            <person name="Balint B."/>
            <person name="Krizsan K."/>
            <person name="Kiss B."/>
            <person name="Hess J."/>
            <person name="Varga T."/>
            <person name="Slot J."/>
            <person name="Riley R."/>
            <person name="Boka B."/>
            <person name="Rigling D."/>
            <person name="Barry K."/>
            <person name="Lee J."/>
            <person name="Mihaltcheva S."/>
            <person name="LaButti K."/>
            <person name="Lipzen A."/>
            <person name="Waldron R."/>
            <person name="Moloney N.M."/>
            <person name="Sperisen C."/>
            <person name="Kredics L."/>
            <person name="Vagvoelgyi C."/>
            <person name="Patrignani A."/>
            <person name="Fitzpatrick D."/>
            <person name="Nagy I."/>
            <person name="Doyle S."/>
            <person name="Anderson J.B."/>
            <person name="Grigoriev I.V."/>
            <person name="Gueldener U."/>
            <person name="Muensterkoetter M."/>
            <person name="Nagy L.G."/>
        </authorList>
    </citation>
    <scope>NUCLEOTIDE SEQUENCE [LARGE SCALE GENOMIC DNA]</scope>
    <source>
        <strain evidence="3">Ar21-2</strain>
    </source>
</reference>
<accession>A0A2H3CQ00</accession>
<evidence type="ECO:0000313" key="2">
    <source>
        <dbReference type="EMBL" id="PBK83464.1"/>
    </source>
</evidence>
<dbReference type="EMBL" id="KZ293706">
    <property type="protein sequence ID" value="PBK83464.1"/>
    <property type="molecule type" value="Genomic_DNA"/>
</dbReference>
<dbReference type="OrthoDB" id="2991811at2759"/>
<dbReference type="InParanoid" id="A0A2H3CQ00"/>
<evidence type="ECO:0000313" key="3">
    <source>
        <dbReference type="Proteomes" id="UP000217790"/>
    </source>
</evidence>
<protein>
    <submittedName>
        <fullName evidence="2">Uncharacterized protein</fullName>
    </submittedName>
</protein>
<dbReference type="OMA" id="PASHAQN"/>
<feature type="transmembrane region" description="Helical" evidence="1">
    <location>
        <begin position="364"/>
        <end position="385"/>
    </location>
</feature>
<sequence length="401" mass="45466">MGFYRQWMAPDTPLSDSIRDCNSLMCRSTSLEKKHLIEIYDSLYRLIGANFWEYTLIYNRVEFQCPYGRGSVSTRTELLGSHVDSLVIGKIPVQLTEQAMVWEVHDNRHSTSFPMCSGSFTLRYLSVFEENYLVISPRDVSTPEHCTRSRQMVRSLFAQAPRLSSSTSQNNVRGIDPRVQDMKYIGDVSFSLHIMPCFPDPFQLLDTFMADSEYALFALSLTVCEPRLDSQSNKISWPIIHWFCDLNLSNEISVEEAEALFGIKVSLCAYARQYRVPKKTFSTSVEINTMCGFDPALEGADICEYFDLPRMEIFENSVGASPDFEINQIALPAPVHDYMDSKDATSTSHQRAENEPPASHAQNMLIVVLIALHIVVLSLVIHLSIRIYIAPAATEIHPTVF</sequence>
<proteinExistence type="predicted"/>
<gene>
    <name evidence="2" type="ORF">ARMGADRAFT_670763</name>
</gene>
<evidence type="ECO:0000256" key="1">
    <source>
        <dbReference type="SAM" id="Phobius"/>
    </source>
</evidence>
<name>A0A2H3CQ00_ARMGA</name>
<keyword evidence="1" id="KW-0812">Transmembrane</keyword>
<dbReference type="AlphaFoldDB" id="A0A2H3CQ00"/>
<dbReference type="Proteomes" id="UP000217790">
    <property type="component" value="Unassembled WGS sequence"/>
</dbReference>